<dbReference type="Pfam" id="PF06114">
    <property type="entry name" value="Peptidase_M78"/>
    <property type="match status" value="1"/>
</dbReference>
<dbReference type="EMBL" id="LR134521">
    <property type="protein sequence ID" value="VEJ30664.1"/>
    <property type="molecule type" value="Genomic_DNA"/>
</dbReference>
<protein>
    <submittedName>
        <fullName evidence="3">Domain of uncharacterized function (DUF955)</fullName>
    </submittedName>
    <submittedName>
        <fullName evidence="2">ImmA/IrrE family metallo-endopeptidase</fullName>
    </submittedName>
</protein>
<name>A0A2A8D3S3_9MICC</name>
<organism evidence="2 4">
    <name type="scientific">Rothia dentocariosa</name>
    <dbReference type="NCBI Taxonomy" id="2047"/>
    <lineage>
        <taxon>Bacteria</taxon>
        <taxon>Bacillati</taxon>
        <taxon>Actinomycetota</taxon>
        <taxon>Actinomycetes</taxon>
        <taxon>Micrococcales</taxon>
        <taxon>Micrococcaceae</taxon>
        <taxon>Rothia</taxon>
    </lineage>
</organism>
<dbReference type="Gene3D" id="1.10.10.2910">
    <property type="match status" value="1"/>
</dbReference>
<dbReference type="Proteomes" id="UP000219947">
    <property type="component" value="Unassembled WGS sequence"/>
</dbReference>
<dbReference type="InterPro" id="IPR010359">
    <property type="entry name" value="IrrE_HExxH"/>
</dbReference>
<proteinExistence type="predicted"/>
<keyword evidence="4" id="KW-1185">Reference proteome</keyword>
<sequence length="133" mass="14908">MPSYDPYTHAHTLGVDIVWGTPGHGMLGRYDHASRTITLREGMRTRQERSVLAHELVHAVRGDEHDAWDASYSARRERSCDLLAAENLIDPGDLRRAAAFYPDNLPALAYELDVTEELLVIYLDAHPLTVAQA</sequence>
<dbReference type="RefSeq" id="WP_048753507.1">
    <property type="nucleotide sequence ID" value="NZ_CAKARO010000010.1"/>
</dbReference>
<reference evidence="3 5" key="2">
    <citation type="submission" date="2018-12" db="EMBL/GenBank/DDBJ databases">
        <authorList>
            <consortium name="Pathogen Informatics"/>
        </authorList>
    </citation>
    <scope>NUCLEOTIDE SEQUENCE [LARGE SCALE GENOMIC DNA]</scope>
    <source>
        <strain evidence="3 5">NCTC10918</strain>
    </source>
</reference>
<evidence type="ECO:0000313" key="3">
    <source>
        <dbReference type="EMBL" id="VEJ30664.1"/>
    </source>
</evidence>
<evidence type="ECO:0000313" key="5">
    <source>
        <dbReference type="Proteomes" id="UP000270988"/>
    </source>
</evidence>
<dbReference type="Proteomes" id="UP000270988">
    <property type="component" value="Chromosome"/>
</dbReference>
<accession>A0A2A8D3S3</accession>
<evidence type="ECO:0000259" key="1">
    <source>
        <dbReference type="Pfam" id="PF06114"/>
    </source>
</evidence>
<dbReference type="AlphaFoldDB" id="A0A2A8D3S3"/>
<evidence type="ECO:0000313" key="2">
    <source>
        <dbReference type="EMBL" id="PEN15602.1"/>
    </source>
</evidence>
<gene>
    <name evidence="2" type="ORF">CRM92_09990</name>
    <name evidence="3" type="ORF">NCTC10918_01948</name>
</gene>
<reference evidence="2" key="1">
    <citation type="submission" date="2017-10" db="EMBL/GenBank/DDBJ databases">
        <title>Kefir isolates.</title>
        <authorList>
            <person name="Kim Y."/>
            <person name="Blasche S."/>
        </authorList>
    </citation>
    <scope>NUCLEOTIDE SEQUENCE [LARGE SCALE GENOMIC DNA]</scope>
    <source>
        <strain evidence="2">OG2-2</strain>
    </source>
</reference>
<dbReference type="EMBL" id="PDEV01000005">
    <property type="protein sequence ID" value="PEN15602.1"/>
    <property type="molecule type" value="Genomic_DNA"/>
</dbReference>
<dbReference type="STRING" id="762948.HMPREF0733_10831"/>
<evidence type="ECO:0000313" key="4">
    <source>
        <dbReference type="Proteomes" id="UP000219947"/>
    </source>
</evidence>
<feature type="domain" description="IrrE N-terminal-like" evidence="1">
    <location>
        <begin position="28"/>
        <end position="119"/>
    </location>
</feature>